<evidence type="ECO:0000313" key="8">
    <source>
        <dbReference type="EMBL" id="GEQ49619.1"/>
    </source>
</evidence>
<keyword evidence="3 6" id="KW-0812">Transmembrane</keyword>
<feature type="transmembrane region" description="Helical" evidence="6">
    <location>
        <begin position="135"/>
        <end position="158"/>
    </location>
</feature>
<dbReference type="InterPro" id="IPR036259">
    <property type="entry name" value="MFS_trans_sf"/>
</dbReference>
<proteinExistence type="predicted"/>
<keyword evidence="4 6" id="KW-1133">Transmembrane helix</keyword>
<keyword evidence="11" id="KW-1185">Reference proteome</keyword>
<feature type="domain" description="Major facilitator superfamily (MFS) profile" evidence="7">
    <location>
        <begin position="1"/>
        <end position="393"/>
    </location>
</feature>
<feature type="transmembrane region" description="Helical" evidence="6">
    <location>
        <begin position="164"/>
        <end position="184"/>
    </location>
</feature>
<evidence type="ECO:0000256" key="5">
    <source>
        <dbReference type="ARBA" id="ARBA00023136"/>
    </source>
</evidence>
<dbReference type="Gene3D" id="1.20.1250.20">
    <property type="entry name" value="MFS general substrate transporter like domains"/>
    <property type="match status" value="1"/>
</dbReference>
<dbReference type="AlphaFoldDB" id="A0AAN4UBY5"/>
<dbReference type="SUPFAM" id="SSF103473">
    <property type="entry name" value="MFS general substrate transporter"/>
    <property type="match status" value="1"/>
</dbReference>
<feature type="transmembrane region" description="Helical" evidence="6">
    <location>
        <begin position="49"/>
        <end position="69"/>
    </location>
</feature>
<feature type="transmembrane region" description="Helical" evidence="6">
    <location>
        <begin position="367"/>
        <end position="388"/>
    </location>
</feature>
<feature type="transmembrane region" description="Helical" evidence="6">
    <location>
        <begin position="252"/>
        <end position="273"/>
    </location>
</feature>
<evidence type="ECO:0000256" key="4">
    <source>
        <dbReference type="ARBA" id="ARBA00022989"/>
    </source>
</evidence>
<gene>
    <name evidence="8" type="ORF">TK11N_14710</name>
    <name evidence="9" type="ORF">TK2N_14440</name>
</gene>
<evidence type="ECO:0000256" key="6">
    <source>
        <dbReference type="SAM" id="Phobius"/>
    </source>
</evidence>
<feature type="transmembrane region" description="Helical" evidence="6">
    <location>
        <begin position="280"/>
        <end position="299"/>
    </location>
</feature>
<keyword evidence="5 6" id="KW-0472">Membrane</keyword>
<comment type="caution">
    <text evidence="9">The sequence shown here is derived from an EMBL/GenBank/DDBJ whole genome shotgun (WGS) entry which is preliminary data.</text>
</comment>
<dbReference type="InterPro" id="IPR020846">
    <property type="entry name" value="MFS_dom"/>
</dbReference>
<feature type="transmembrane region" description="Helical" evidence="6">
    <location>
        <begin position="205"/>
        <end position="232"/>
    </location>
</feature>
<organism evidence="9 10">
    <name type="scientific">Tetragenococcus koreensis</name>
    <dbReference type="NCBI Taxonomy" id="290335"/>
    <lineage>
        <taxon>Bacteria</taxon>
        <taxon>Bacillati</taxon>
        <taxon>Bacillota</taxon>
        <taxon>Bacilli</taxon>
        <taxon>Lactobacillales</taxon>
        <taxon>Enterococcaceae</taxon>
        <taxon>Tetragenococcus</taxon>
    </lineage>
</organism>
<evidence type="ECO:0000256" key="1">
    <source>
        <dbReference type="ARBA" id="ARBA00004651"/>
    </source>
</evidence>
<dbReference type="GO" id="GO:0005886">
    <property type="term" value="C:plasma membrane"/>
    <property type="evidence" value="ECO:0007669"/>
    <property type="project" value="UniProtKB-SubCell"/>
</dbReference>
<evidence type="ECO:0000259" key="7">
    <source>
        <dbReference type="PROSITE" id="PS50850"/>
    </source>
</evidence>
<dbReference type="PANTHER" id="PTHR23508">
    <property type="entry name" value="CARBOXYLIC ACID TRANSPORTER PROTEIN HOMOLOG"/>
    <property type="match status" value="1"/>
</dbReference>
<dbReference type="GO" id="GO:0046943">
    <property type="term" value="F:carboxylic acid transmembrane transporter activity"/>
    <property type="evidence" value="ECO:0007669"/>
    <property type="project" value="TreeGrafter"/>
</dbReference>
<reference evidence="9" key="1">
    <citation type="submission" date="2019-08" db="EMBL/GenBank/DDBJ databases">
        <authorList>
            <person name="Ishikawa M."/>
            <person name="Suzuki T."/>
            <person name="Matsutani M."/>
        </authorList>
    </citation>
    <scope>NUCLEOTIDE SEQUENCE</scope>
    <source>
        <strain evidence="9">7C1</strain>
        <strain evidence="8">8C4</strain>
    </source>
</reference>
<name>A0AAN4UBY5_9ENTE</name>
<feature type="transmembrane region" description="Helical" evidence="6">
    <location>
        <begin position="81"/>
        <end position="100"/>
    </location>
</feature>
<dbReference type="Pfam" id="PF07690">
    <property type="entry name" value="MFS_1"/>
    <property type="match status" value="1"/>
</dbReference>
<dbReference type="EMBL" id="BKBQ01000020">
    <property type="protein sequence ID" value="GEQ54600.1"/>
    <property type="molecule type" value="Genomic_DNA"/>
</dbReference>
<dbReference type="Proteomes" id="UP000886597">
    <property type="component" value="Unassembled WGS sequence"/>
</dbReference>
<sequence length="413" mass="44694">MVKNVTVSAKSVTFNCFRNRIREYGYYVLSFSLSSIIATFGLSGAQAGLIATITNLGMLVGGIFFGLMADKYGRVKVFSQTVILFSVASLLMFFASNIYLVFLFRFIAGIGAGGEYGACMSLISETFPKKHLGRASSIAGIGAQVGAMLAAILASLIIPVLGWRMLYVIGVLPVLMVLFIRRGLKEPAAFAQRQDEGKKTRLTDLFAGGKMTWQTIGLTLMVTVQIAGYFGLMNWLPSIMQERLGLSVADSSLWMVSTILGMCLGMLTFGAIMDKLGPRMSFTIFLIFSSLAVYLLVLATGQVTLILAAVVVGYFINGMYGGYGAVISSLYPTQIRATANNFIMNAGRAIGGFSSIVIGFLMDHYDLNAVIWFLSSIYLISLVVLMTLPGVKALKTPTKVAPENYEKGHSIQH</sequence>
<evidence type="ECO:0000313" key="9">
    <source>
        <dbReference type="EMBL" id="GEQ54600.1"/>
    </source>
</evidence>
<reference evidence="9" key="2">
    <citation type="journal article" date="2020" name="Int. Dairy J.">
        <title>Lactic acid bacterial diversity in Brie cheese focusing on salt concentration and pH of isolation medium and characterisation of halophilic and alkaliphilic lactic acid bacterial isolates.</title>
        <authorList>
            <person name="Unno R."/>
            <person name="Matsutani M."/>
            <person name="Suzuki T."/>
            <person name="Kodama K."/>
            <person name="Matsushita H."/>
            <person name="Yamasato K."/>
            <person name="Koizumi Y."/>
            <person name="Ishikawa M."/>
        </authorList>
    </citation>
    <scope>NUCLEOTIDE SEQUENCE</scope>
    <source>
        <strain evidence="9">7C1</strain>
        <strain evidence="8">8C4</strain>
    </source>
</reference>
<dbReference type="EMBL" id="BKBO01000021">
    <property type="protein sequence ID" value="GEQ49619.1"/>
    <property type="molecule type" value="Genomic_DNA"/>
</dbReference>
<keyword evidence="2" id="KW-0813">Transport</keyword>
<dbReference type="InterPro" id="IPR011701">
    <property type="entry name" value="MFS"/>
</dbReference>
<evidence type="ECO:0000256" key="3">
    <source>
        <dbReference type="ARBA" id="ARBA00022692"/>
    </source>
</evidence>
<evidence type="ECO:0000313" key="11">
    <source>
        <dbReference type="Proteomes" id="UP000886607"/>
    </source>
</evidence>
<evidence type="ECO:0000313" key="10">
    <source>
        <dbReference type="Proteomes" id="UP000886597"/>
    </source>
</evidence>
<feature type="transmembrane region" description="Helical" evidence="6">
    <location>
        <begin position="342"/>
        <end position="361"/>
    </location>
</feature>
<dbReference type="PANTHER" id="PTHR23508:SF10">
    <property type="entry name" value="CARBOXYLIC ACID TRANSPORTER PROTEIN HOMOLOG"/>
    <property type="match status" value="1"/>
</dbReference>
<dbReference type="Proteomes" id="UP000886607">
    <property type="component" value="Unassembled WGS sequence"/>
</dbReference>
<evidence type="ECO:0000256" key="2">
    <source>
        <dbReference type="ARBA" id="ARBA00022448"/>
    </source>
</evidence>
<dbReference type="PROSITE" id="PS50850">
    <property type="entry name" value="MFS"/>
    <property type="match status" value="1"/>
</dbReference>
<comment type="subcellular location">
    <subcellularLocation>
        <location evidence="1">Cell membrane</location>
        <topology evidence="1">Multi-pass membrane protein</topology>
    </subcellularLocation>
</comment>
<feature type="transmembrane region" description="Helical" evidence="6">
    <location>
        <begin position="305"/>
        <end position="330"/>
    </location>
</feature>
<protein>
    <submittedName>
        <fullName evidence="9">Major facilitator superfamily transporter</fullName>
    </submittedName>
</protein>
<accession>A0AAN4UBY5</accession>
<feature type="transmembrane region" description="Helical" evidence="6">
    <location>
        <begin position="24"/>
        <end position="43"/>
    </location>
</feature>